<dbReference type="InterPro" id="IPR046616">
    <property type="entry name" value="DUF6729"/>
</dbReference>
<name>A0ABN8QGT6_9CNID</name>
<comment type="caution">
    <text evidence="2">The sequence shown here is derived from an EMBL/GenBank/DDBJ whole genome shotgun (WGS) entry which is preliminary data.</text>
</comment>
<keyword evidence="3" id="KW-1185">Reference proteome</keyword>
<protein>
    <recommendedName>
        <fullName evidence="1">DUF6729 domain-containing protein</fullName>
    </recommendedName>
</protein>
<dbReference type="EMBL" id="CALNXK010000123">
    <property type="protein sequence ID" value="CAH3162427.1"/>
    <property type="molecule type" value="Genomic_DNA"/>
</dbReference>
<feature type="domain" description="DUF6729" evidence="1">
    <location>
        <begin position="85"/>
        <end position="242"/>
    </location>
</feature>
<organism evidence="2 3">
    <name type="scientific">Porites lobata</name>
    <dbReference type="NCBI Taxonomy" id="104759"/>
    <lineage>
        <taxon>Eukaryota</taxon>
        <taxon>Metazoa</taxon>
        <taxon>Cnidaria</taxon>
        <taxon>Anthozoa</taxon>
        <taxon>Hexacorallia</taxon>
        <taxon>Scleractinia</taxon>
        <taxon>Fungiina</taxon>
        <taxon>Poritidae</taxon>
        <taxon>Porites</taxon>
    </lineage>
</organism>
<dbReference type="Proteomes" id="UP001159405">
    <property type="component" value="Unassembled WGS sequence"/>
</dbReference>
<gene>
    <name evidence="2" type="ORF">PLOB_00005311</name>
</gene>
<reference evidence="2 3" key="1">
    <citation type="submission" date="2022-05" db="EMBL/GenBank/DDBJ databases">
        <authorList>
            <consortium name="Genoscope - CEA"/>
            <person name="William W."/>
        </authorList>
    </citation>
    <scope>NUCLEOTIDE SEQUENCE [LARGE SCALE GENOMIC DNA]</scope>
</reference>
<evidence type="ECO:0000259" key="1">
    <source>
        <dbReference type="Pfam" id="PF20499"/>
    </source>
</evidence>
<dbReference type="Pfam" id="PF20499">
    <property type="entry name" value="DUF6729"/>
    <property type="match status" value="1"/>
</dbReference>
<evidence type="ECO:0000313" key="2">
    <source>
        <dbReference type="EMBL" id="CAH3162427.1"/>
    </source>
</evidence>
<accession>A0ABN8QGT6</accession>
<proteinExistence type="predicted"/>
<sequence length="300" mass="34624">MVVISSITAFVTGFNQSPVIASHHLWLFSLGILPLLLEPRPSCSITHSAQVDPYVKELIVEFKTDPQSRRYDNVISPSRFGDGYQDFLLPKVFIWCPMHHYGLDILCPLHKLPLKAGFFTDKLQRNGPRNARLVYDLRGNVLLIQRLYICPQEGMKHKYFSASLSIIENIPKLYRLCCFPFVMFHKSSCTKQLVDFVETQSLQGVNFLVICEGIADLNFKEFIERMACFSTYQDSNSHINKTKLDYDNFYSHSMFPGDKKAMGLFLRNFVHKKSYYDAEMEKTARSSKIITCDHTFKVSK</sequence>
<evidence type="ECO:0000313" key="3">
    <source>
        <dbReference type="Proteomes" id="UP001159405"/>
    </source>
</evidence>